<sequence>MSELSNPFTPKKPLNPDVAGAVDLLIDKKTGEEVREALKGTAAVEPTPADVFDFDPTDDFISVEQKAEITAIKEAKEVK</sequence>
<reference evidence="1 2" key="1">
    <citation type="journal article" date="2015" name="Nature">
        <title>rRNA introns, odd ribosomes, and small enigmatic genomes across a large radiation of phyla.</title>
        <authorList>
            <person name="Brown C.T."/>
            <person name="Hug L.A."/>
            <person name="Thomas B.C."/>
            <person name="Sharon I."/>
            <person name="Castelle C.J."/>
            <person name="Singh A."/>
            <person name="Wilkins M.J."/>
            <person name="Williams K.H."/>
            <person name="Banfield J.F."/>
        </authorList>
    </citation>
    <scope>NUCLEOTIDE SEQUENCE [LARGE SCALE GENOMIC DNA]</scope>
</reference>
<feature type="non-terminal residue" evidence="1">
    <location>
        <position position="79"/>
    </location>
</feature>
<evidence type="ECO:0000313" key="2">
    <source>
        <dbReference type="Proteomes" id="UP000034354"/>
    </source>
</evidence>
<gene>
    <name evidence="1" type="ORF">UX09_C0034G0025</name>
</gene>
<accession>A0A0G1QEU9</accession>
<dbReference type="EMBL" id="LCKW01000034">
    <property type="protein sequence ID" value="KKU07160.1"/>
    <property type="molecule type" value="Genomic_DNA"/>
</dbReference>
<evidence type="ECO:0000313" key="1">
    <source>
        <dbReference type="EMBL" id="KKU07160.1"/>
    </source>
</evidence>
<name>A0A0G1QEU9_9BACT</name>
<dbReference type="Proteomes" id="UP000034354">
    <property type="component" value="Unassembled WGS sequence"/>
</dbReference>
<proteinExistence type="predicted"/>
<dbReference type="STRING" id="1618993.UX09_C0034G0025"/>
<organism evidence="1 2">
    <name type="scientific">Candidatus Uhrbacteria bacterium GW2011_GWE2_45_35</name>
    <dbReference type="NCBI Taxonomy" id="1618993"/>
    <lineage>
        <taxon>Bacteria</taxon>
        <taxon>Candidatus Uhriibacteriota</taxon>
    </lineage>
</organism>
<dbReference type="AlphaFoldDB" id="A0A0G1QEU9"/>
<comment type="caution">
    <text evidence="1">The sequence shown here is derived from an EMBL/GenBank/DDBJ whole genome shotgun (WGS) entry which is preliminary data.</text>
</comment>
<protein>
    <submittedName>
        <fullName evidence="1">Uncharacterized protein</fullName>
    </submittedName>
</protein>